<proteinExistence type="predicted"/>
<dbReference type="AlphaFoldDB" id="A7AN66"/>
<dbReference type="eggNOG" id="ENOG502QX8C">
    <property type="taxonomic scope" value="Eukaryota"/>
</dbReference>
<protein>
    <submittedName>
        <fullName evidence="2">Uncharacterized protein</fullName>
    </submittedName>
</protein>
<comment type="caution">
    <text evidence="2">The sequence shown here is derived from an EMBL/GenBank/DDBJ whole genome shotgun (WGS) entry which is preliminary data.</text>
</comment>
<keyword evidence="1" id="KW-0175">Coiled coil</keyword>
<evidence type="ECO:0000313" key="3">
    <source>
        <dbReference type="Proteomes" id="UP000002173"/>
    </source>
</evidence>
<dbReference type="RefSeq" id="XP_001611568.1">
    <property type="nucleotide sequence ID" value="XM_001611518.1"/>
</dbReference>
<reference evidence="3" key="3">
    <citation type="journal article" date="2021" name="Int. J. Parasitol.">
        <title>Comparative analysis of gene expression between Babesia bovis blood stages and kinetes allowed by improved genome annotation.</title>
        <authorList>
            <person name="Ueti M.W."/>
            <person name="Johnson W.C."/>
            <person name="Kappmeyer L.S."/>
            <person name="Herndon D.R."/>
            <person name="Mousel M.R."/>
            <person name="Reif K.E."/>
            <person name="Taus N.S."/>
            <person name="Ifeonu O.O."/>
            <person name="Silva J.C."/>
            <person name="Suarez C.E."/>
            <person name="Brayton K.A."/>
        </authorList>
    </citation>
    <scope>NUCLEOTIDE SEQUENCE [LARGE SCALE GENOMIC DNA]</scope>
</reference>
<dbReference type="KEGG" id="bbo:BBOV_III004370"/>
<evidence type="ECO:0000313" key="2">
    <source>
        <dbReference type="EMBL" id="EDO08000.1"/>
    </source>
</evidence>
<organism evidence="2 3">
    <name type="scientific">Babesia bovis</name>
    <dbReference type="NCBI Taxonomy" id="5865"/>
    <lineage>
        <taxon>Eukaryota</taxon>
        <taxon>Sar</taxon>
        <taxon>Alveolata</taxon>
        <taxon>Apicomplexa</taxon>
        <taxon>Aconoidasida</taxon>
        <taxon>Piroplasmida</taxon>
        <taxon>Babesiidae</taxon>
        <taxon>Babesia</taxon>
    </lineage>
</organism>
<sequence length="403" mass="45618">MASSIAEVTAFRRRSLTKEKSKTKEYLFGTISADEVEWAKNALDTGAQVKRLGLKDSETDRASTVDSETVQIHTDTTDVCVQNEHTSIKDLIENVQELSLKLGAEGRQRESLELQITQLREHNSQLMAKLNAAESNNKDVDAYTSALATIRKLDVHAAGQNCEQIMDTIYAAICDTFGPENNLALLFEELADVYLKTESKRELEIQALKKQIDFLSRFENVFKGEVQPNAKTLDALVDQLKVSKEEATAEISQLKAQVEALSQDNEDLKTQNKNIVDKFETERDELNVKVSVHQDRYQQMMRDQAQLLSQLPLLKLSPTNQSAEDGVLRQTGKTTLESLVSALYRKDAETQKLLKRKEDIIQQQMSKINKLEARVKEWEADAILWLDFVNQTNVNNKLAIKET</sequence>
<dbReference type="EMBL" id="AAXT01000001">
    <property type="protein sequence ID" value="EDO08000.1"/>
    <property type="molecule type" value="Genomic_DNA"/>
</dbReference>
<reference evidence="3" key="2">
    <citation type="journal article" date="2020" name="Data Brief">
        <title>Transcriptome dataset of Babesia bovis life stages within vertebrate and invertebrate hosts.</title>
        <authorList>
            <person name="Ueti M.W."/>
            <person name="Johnson W.C."/>
            <person name="Kappmeyer L.S."/>
            <person name="Herndon D.R."/>
            <person name="Mousel M.R."/>
            <person name="Reif K.E."/>
            <person name="Taus N.S."/>
            <person name="Ifeonu O.O."/>
            <person name="Silva J.C."/>
            <person name="Suarez C.E."/>
            <person name="Brayton K.A."/>
        </authorList>
    </citation>
    <scope>NUCLEOTIDE SEQUENCE [LARGE SCALE GENOMIC DNA]</scope>
</reference>
<accession>A7AN66</accession>
<dbReference type="GeneID" id="5479817"/>
<dbReference type="VEuPathDB" id="PiroplasmaDB:BBOV_III004370"/>
<evidence type="ECO:0000256" key="1">
    <source>
        <dbReference type="SAM" id="Coils"/>
    </source>
</evidence>
<feature type="coiled-coil region" evidence="1">
    <location>
        <begin position="354"/>
        <end position="381"/>
    </location>
</feature>
<name>A7AN66_BABBO</name>
<feature type="coiled-coil region" evidence="1">
    <location>
        <begin position="230"/>
        <end position="296"/>
    </location>
</feature>
<dbReference type="InParanoid" id="A7AN66"/>
<dbReference type="Proteomes" id="UP000002173">
    <property type="component" value="Unassembled WGS sequence"/>
</dbReference>
<dbReference type="OMA" id="EWEADAI"/>
<keyword evidence="3" id="KW-1185">Reference proteome</keyword>
<dbReference type="STRING" id="5865.A7AN66"/>
<gene>
    <name evidence="2" type="ORF">BBOV_III004370</name>
</gene>
<reference evidence="2 3" key="1">
    <citation type="journal article" date="2007" name="PLoS Pathog.">
        <title>Genome sequence of Babesia bovis and comparative analysis of apicomplexan hemoprotozoa.</title>
        <authorList>
            <person name="Brayton K.A."/>
            <person name="Lau A.O.T."/>
            <person name="Herndon D.R."/>
            <person name="Hannick L."/>
            <person name="Kappmeyer L.S."/>
            <person name="Berens S.J."/>
            <person name="Bidwell S.L."/>
            <person name="Brown W.C."/>
            <person name="Crabtree J."/>
            <person name="Fadrosh D."/>
            <person name="Feldblum T."/>
            <person name="Forberger H.A."/>
            <person name="Haas B.J."/>
            <person name="Howell J.M."/>
            <person name="Khouri H."/>
            <person name="Koo H."/>
            <person name="Mann D.J."/>
            <person name="Norimine J."/>
            <person name="Paulsen I.T."/>
            <person name="Radune D."/>
            <person name="Ren Q."/>
            <person name="Smith R.K. Jr."/>
            <person name="Suarez C.E."/>
            <person name="White O."/>
            <person name="Wortman J.R."/>
            <person name="Knowles D.P. Jr."/>
            <person name="McElwain T.F."/>
            <person name="Nene V.M."/>
        </authorList>
    </citation>
    <scope>NUCLEOTIDE SEQUENCE [LARGE SCALE GENOMIC DNA]</scope>
    <source>
        <strain evidence="2">T2Bo</strain>
    </source>
</reference>
<feature type="coiled-coil region" evidence="1">
    <location>
        <begin position="109"/>
        <end position="136"/>
    </location>
</feature>